<protein>
    <submittedName>
        <fullName evidence="2">Uncharacterized protein</fullName>
    </submittedName>
</protein>
<organism evidence="2 3">
    <name type="scientific">Acer yangbiense</name>
    <dbReference type="NCBI Taxonomy" id="1000413"/>
    <lineage>
        <taxon>Eukaryota</taxon>
        <taxon>Viridiplantae</taxon>
        <taxon>Streptophyta</taxon>
        <taxon>Embryophyta</taxon>
        <taxon>Tracheophyta</taxon>
        <taxon>Spermatophyta</taxon>
        <taxon>Magnoliopsida</taxon>
        <taxon>eudicotyledons</taxon>
        <taxon>Gunneridae</taxon>
        <taxon>Pentapetalae</taxon>
        <taxon>rosids</taxon>
        <taxon>malvids</taxon>
        <taxon>Sapindales</taxon>
        <taxon>Sapindaceae</taxon>
        <taxon>Hippocastanoideae</taxon>
        <taxon>Acereae</taxon>
        <taxon>Acer</taxon>
    </lineage>
</organism>
<evidence type="ECO:0000256" key="1">
    <source>
        <dbReference type="SAM" id="MobiDB-lite"/>
    </source>
</evidence>
<dbReference type="AlphaFoldDB" id="A0A5C7HSY5"/>
<evidence type="ECO:0000313" key="2">
    <source>
        <dbReference type="EMBL" id="TXG59904.1"/>
    </source>
</evidence>
<dbReference type="Gene3D" id="3.90.1150.10">
    <property type="entry name" value="Aspartate Aminotransferase, domain 1"/>
    <property type="match status" value="1"/>
</dbReference>
<feature type="region of interest" description="Disordered" evidence="1">
    <location>
        <begin position="1"/>
        <end position="40"/>
    </location>
</feature>
<dbReference type="EMBL" id="VAHF01000006">
    <property type="protein sequence ID" value="TXG59904.1"/>
    <property type="molecule type" value="Genomic_DNA"/>
</dbReference>
<proteinExistence type="predicted"/>
<dbReference type="InterPro" id="IPR015422">
    <property type="entry name" value="PyrdxlP-dep_Trfase_small"/>
</dbReference>
<sequence length="333" mass="36409">MARGGGSQSTTTAANTGGKPIANQASFGSDHGEEVSSESSSAFVSGLSNNQCQQLIALLSSQLQGASHSSNDQKPMVSNFTGISSSIPPNVWILDTGATHHIGMGKRIGNLDYLVLPDSRAHSIAVCNSVIPTSETLWHYRLATSSTQSREFQDLFADQVLPTSVFDHVSSPDPSNVVHTHSTRAVKKPSYLQDYHYALASHSSVKDSSLTSYPLSQFLDYRRLSLPFKAAVLSVSSQSEPESYYQASGHSAWEHAMSAEMDALEANKTWSIIGPDELSLSYLTAVWWQEYEKNPYDEKKNPKGIIQMGLAENQLCFDLLESWLNNLGHENCM</sequence>
<keyword evidence="3" id="KW-1185">Reference proteome</keyword>
<dbReference type="OrthoDB" id="1751769at2759"/>
<evidence type="ECO:0000313" key="3">
    <source>
        <dbReference type="Proteomes" id="UP000323000"/>
    </source>
</evidence>
<reference evidence="3" key="1">
    <citation type="journal article" date="2019" name="Gigascience">
        <title>De novo genome assembly of the endangered Acer yangbiense, a plant species with extremely small populations endemic to Yunnan Province, China.</title>
        <authorList>
            <person name="Yang J."/>
            <person name="Wariss H.M."/>
            <person name="Tao L."/>
            <person name="Zhang R."/>
            <person name="Yun Q."/>
            <person name="Hollingsworth P."/>
            <person name="Dao Z."/>
            <person name="Luo G."/>
            <person name="Guo H."/>
            <person name="Ma Y."/>
            <person name="Sun W."/>
        </authorList>
    </citation>
    <scope>NUCLEOTIDE SEQUENCE [LARGE SCALE GENOMIC DNA]</scope>
    <source>
        <strain evidence="3">cv. Malutang</strain>
    </source>
</reference>
<gene>
    <name evidence="2" type="ORF">EZV62_014477</name>
</gene>
<dbReference type="Proteomes" id="UP000323000">
    <property type="component" value="Chromosome 6"/>
</dbReference>
<accession>A0A5C7HSY5</accession>
<comment type="caution">
    <text evidence="2">The sequence shown here is derived from an EMBL/GenBank/DDBJ whole genome shotgun (WGS) entry which is preliminary data.</text>
</comment>
<name>A0A5C7HSY5_9ROSI</name>